<feature type="active site" description="Proton donor" evidence="5">
    <location>
        <position position="126"/>
    </location>
</feature>
<organism evidence="8 9">
    <name type="scientific">SAR86 cluster bacterium</name>
    <dbReference type="NCBI Taxonomy" id="2030880"/>
    <lineage>
        <taxon>Bacteria</taxon>
        <taxon>Pseudomonadati</taxon>
        <taxon>Pseudomonadota</taxon>
        <taxon>Gammaproteobacteria</taxon>
        <taxon>SAR86 cluster</taxon>
    </lineage>
</organism>
<dbReference type="GO" id="GO:0019305">
    <property type="term" value="P:dTDP-rhamnose biosynthetic process"/>
    <property type="evidence" value="ECO:0007669"/>
    <property type="project" value="UniProtKB-UniRule"/>
</dbReference>
<dbReference type="PANTHER" id="PTHR21047">
    <property type="entry name" value="DTDP-6-DEOXY-D-GLUCOSE-3,5 EPIMERASE"/>
    <property type="match status" value="1"/>
</dbReference>
<reference evidence="8" key="1">
    <citation type="submission" date="2020-05" db="EMBL/GenBank/DDBJ databases">
        <title>Sulfur intermediates as new biogeochemical hubs in an aquatic model microbial ecosystem.</title>
        <authorList>
            <person name="Vigneron A."/>
        </authorList>
    </citation>
    <scope>NUCLEOTIDE SEQUENCE</scope>
    <source>
        <strain evidence="8">Bin.250</strain>
    </source>
</reference>
<evidence type="ECO:0000256" key="5">
    <source>
        <dbReference type="PIRSR" id="PIRSR600888-1"/>
    </source>
</evidence>
<dbReference type="Proteomes" id="UP000754644">
    <property type="component" value="Unassembled WGS sequence"/>
</dbReference>
<dbReference type="Pfam" id="PF00908">
    <property type="entry name" value="dTDP_sugar_isom"/>
    <property type="match status" value="1"/>
</dbReference>
<dbReference type="Gene3D" id="2.60.120.10">
    <property type="entry name" value="Jelly Rolls"/>
    <property type="match status" value="1"/>
</dbReference>
<evidence type="ECO:0000256" key="6">
    <source>
        <dbReference type="PIRSR" id="PIRSR600888-3"/>
    </source>
</evidence>
<comment type="function">
    <text evidence="2 7">Catalyzes the epimerization of the C3' and C5'positions of dTDP-6-deoxy-D-xylo-4-hexulose, forming dTDP-6-deoxy-L-lyxo-4-hexulose.</text>
</comment>
<evidence type="ECO:0000256" key="1">
    <source>
        <dbReference type="ARBA" id="ARBA00001298"/>
    </source>
</evidence>
<protein>
    <recommendedName>
        <fullName evidence="4 7">dTDP-4-dehydrorhamnose 3,5-epimerase</fullName>
        <ecNumber evidence="3 7">5.1.3.13</ecNumber>
    </recommendedName>
    <alternativeName>
        <fullName evidence="7">Thymidine diphospho-4-keto-rhamnose 3,5-epimerase</fullName>
    </alternativeName>
</protein>
<comment type="catalytic activity">
    <reaction evidence="1 7">
        <text>dTDP-4-dehydro-6-deoxy-alpha-D-glucose = dTDP-4-dehydro-beta-L-rhamnose</text>
        <dbReference type="Rhea" id="RHEA:16969"/>
        <dbReference type="ChEBI" id="CHEBI:57649"/>
        <dbReference type="ChEBI" id="CHEBI:62830"/>
        <dbReference type="EC" id="5.1.3.13"/>
    </reaction>
</comment>
<sequence length="177" mass="19972">MQRVETPIKDLVILEPTLFGDERGFFMETFRAEWLPEHTFVQDNHSQSVGGILRGLHYQLTKPQGKLVRVTAGEVYDVALDLRQSSATFGQWYGVLLSSANKRLLFVPPGFAHGFLAVSESVEFQYKCTHYYAPEDEHTIAWNDPDLAITWPLDAGEPILSAKDSQGQAFKDATYYA</sequence>
<dbReference type="PANTHER" id="PTHR21047:SF2">
    <property type="entry name" value="THYMIDINE DIPHOSPHO-4-KETO-RHAMNOSE 3,5-EPIMERASE"/>
    <property type="match status" value="1"/>
</dbReference>
<evidence type="ECO:0000256" key="3">
    <source>
        <dbReference type="ARBA" id="ARBA00012098"/>
    </source>
</evidence>
<comment type="subunit">
    <text evidence="7">Homodimer.</text>
</comment>
<dbReference type="GO" id="GO:0008830">
    <property type="term" value="F:dTDP-4-dehydrorhamnose 3,5-epimerase activity"/>
    <property type="evidence" value="ECO:0007669"/>
    <property type="project" value="UniProtKB-UniRule"/>
</dbReference>
<dbReference type="GO" id="GO:0005829">
    <property type="term" value="C:cytosol"/>
    <property type="evidence" value="ECO:0007669"/>
    <property type="project" value="TreeGrafter"/>
</dbReference>
<dbReference type="AlphaFoldDB" id="A0A972VXU0"/>
<evidence type="ECO:0000256" key="7">
    <source>
        <dbReference type="RuleBase" id="RU364069"/>
    </source>
</evidence>
<proteinExistence type="inferred from homology"/>
<comment type="pathway">
    <text evidence="7">Carbohydrate biosynthesis; dTDP-L-rhamnose biosynthesis.</text>
</comment>
<dbReference type="CDD" id="cd00438">
    <property type="entry name" value="cupin_RmlC"/>
    <property type="match status" value="1"/>
</dbReference>
<dbReference type="GO" id="GO:0000271">
    <property type="term" value="P:polysaccharide biosynthetic process"/>
    <property type="evidence" value="ECO:0007669"/>
    <property type="project" value="TreeGrafter"/>
</dbReference>
<dbReference type="NCBIfam" id="TIGR01221">
    <property type="entry name" value="rmlC"/>
    <property type="match status" value="1"/>
</dbReference>
<evidence type="ECO:0000313" key="9">
    <source>
        <dbReference type="Proteomes" id="UP000754644"/>
    </source>
</evidence>
<dbReference type="SUPFAM" id="SSF51182">
    <property type="entry name" value="RmlC-like cupins"/>
    <property type="match status" value="1"/>
</dbReference>
<name>A0A972VXU0_9GAMM</name>
<dbReference type="InterPro" id="IPR000888">
    <property type="entry name" value="RmlC-like"/>
</dbReference>
<dbReference type="EMBL" id="JABMOJ010000158">
    <property type="protein sequence ID" value="NQV64582.1"/>
    <property type="molecule type" value="Genomic_DNA"/>
</dbReference>
<evidence type="ECO:0000256" key="2">
    <source>
        <dbReference type="ARBA" id="ARBA00001997"/>
    </source>
</evidence>
<comment type="similarity">
    <text evidence="7">Belongs to the dTDP-4-dehydrorhamnose 3,5-epimerase family.</text>
</comment>
<dbReference type="InterPro" id="IPR011051">
    <property type="entry name" value="RmlC_Cupin_sf"/>
</dbReference>
<comment type="caution">
    <text evidence="8">The sequence shown here is derived from an EMBL/GenBank/DDBJ whole genome shotgun (WGS) entry which is preliminary data.</text>
</comment>
<keyword evidence="7 8" id="KW-0413">Isomerase</keyword>
<evidence type="ECO:0000313" key="8">
    <source>
        <dbReference type="EMBL" id="NQV64582.1"/>
    </source>
</evidence>
<feature type="site" description="Participates in a stacking interaction with the thymidine ring of dTDP-4-oxo-6-deoxyglucose" evidence="6">
    <location>
        <position position="132"/>
    </location>
</feature>
<accession>A0A972VXU0</accession>
<dbReference type="InterPro" id="IPR014710">
    <property type="entry name" value="RmlC-like_jellyroll"/>
</dbReference>
<dbReference type="EC" id="5.1.3.13" evidence="3 7"/>
<feature type="active site" description="Proton acceptor" evidence="5">
    <location>
        <position position="57"/>
    </location>
</feature>
<gene>
    <name evidence="8" type="primary">rfbC</name>
    <name evidence="8" type="ORF">HQ497_04380</name>
</gene>
<evidence type="ECO:0000256" key="4">
    <source>
        <dbReference type="ARBA" id="ARBA00019595"/>
    </source>
</evidence>